<dbReference type="KEGG" id="tso:IZ6_08250"/>
<gene>
    <name evidence="2" type="ORF">IZ6_08250</name>
</gene>
<evidence type="ECO:0000313" key="3">
    <source>
        <dbReference type="Proteomes" id="UP000515317"/>
    </source>
</evidence>
<evidence type="ECO:0000313" key="2">
    <source>
        <dbReference type="EMBL" id="BCJ90090.1"/>
    </source>
</evidence>
<sequence>MRTAITSLFLVALVVTSASAETLSGKISFESKEGCEGLKTGLRIVTKEGSAEFFIGKSSDGVIKTDASGKFLGSATSTGLKVSGSIKSGTLVRRETKVSGGCKGTFSL</sequence>
<accession>A0A6S6QT19</accession>
<proteinExistence type="predicted"/>
<feature type="chain" id="PRO_5027877852" description="DUF5666 domain-containing protein" evidence="1">
    <location>
        <begin position="21"/>
        <end position="108"/>
    </location>
</feature>
<evidence type="ECO:0000256" key="1">
    <source>
        <dbReference type="SAM" id="SignalP"/>
    </source>
</evidence>
<protein>
    <recommendedName>
        <fullName evidence="4">DUF5666 domain-containing protein</fullName>
    </recommendedName>
</protein>
<feature type="signal peptide" evidence="1">
    <location>
        <begin position="1"/>
        <end position="20"/>
    </location>
</feature>
<keyword evidence="1" id="KW-0732">Signal</keyword>
<dbReference type="RefSeq" id="WP_222876745.1">
    <property type="nucleotide sequence ID" value="NZ_AP023361.1"/>
</dbReference>
<dbReference type="Proteomes" id="UP000515317">
    <property type="component" value="Chromosome"/>
</dbReference>
<name>A0A6S6QT19_9HYPH</name>
<evidence type="ECO:0008006" key="4">
    <source>
        <dbReference type="Google" id="ProtNLM"/>
    </source>
</evidence>
<keyword evidence="3" id="KW-1185">Reference proteome</keyword>
<reference evidence="2 3" key="1">
    <citation type="submission" date="2020-08" db="EMBL/GenBank/DDBJ databases">
        <title>Genome sequence of Rhizobiales bacterium strain IZ6.</title>
        <authorList>
            <person name="Nakai R."/>
            <person name="Naganuma T."/>
        </authorList>
    </citation>
    <scope>NUCLEOTIDE SEQUENCE [LARGE SCALE GENOMIC DNA]</scope>
    <source>
        <strain evidence="2 3">IZ6</strain>
    </source>
</reference>
<organism evidence="2 3">
    <name type="scientific">Terrihabitans soli</name>
    <dbReference type="NCBI Taxonomy" id="708113"/>
    <lineage>
        <taxon>Bacteria</taxon>
        <taxon>Pseudomonadati</taxon>
        <taxon>Pseudomonadota</taxon>
        <taxon>Alphaproteobacteria</taxon>
        <taxon>Hyphomicrobiales</taxon>
        <taxon>Terrihabitans</taxon>
    </lineage>
</organism>
<dbReference type="EMBL" id="AP023361">
    <property type="protein sequence ID" value="BCJ90090.1"/>
    <property type="molecule type" value="Genomic_DNA"/>
</dbReference>
<dbReference type="AlphaFoldDB" id="A0A6S6QT19"/>